<sequence>MRAAQFCLLAFLGLAVTGSVAFPRGGGARESNILADIRTDGTAQFLSVNGTNRTPMWTVTCRVQLRGCTARAPGLVLTADRTGVVRLAGYAPWDARISALNYGTSRSIPKVFNEPVDDDVLAILARPGTSLVIERGEVVLLRTQTDGIAMVAAYLRWLARAADRGVRDARAWSAPVERATAGPSALLAAYAPVDPDFMPQPIPRTKPQVEFAIRAQNGASFFDPTGH</sequence>
<dbReference type="RefSeq" id="WP_050530842.1">
    <property type="nucleotide sequence ID" value="NZ_AQQZ01000004.1"/>
</dbReference>
<keyword evidence="3" id="KW-1185">Reference proteome</keyword>
<evidence type="ECO:0000313" key="2">
    <source>
        <dbReference type="EMBL" id="KNG93647.1"/>
    </source>
</evidence>
<feature type="chain" id="PRO_5005554128" evidence="1">
    <location>
        <begin position="22"/>
        <end position="227"/>
    </location>
</feature>
<comment type="caution">
    <text evidence="2">The sequence shown here is derived from an EMBL/GenBank/DDBJ whole genome shotgun (WGS) entry which is preliminary data.</text>
</comment>
<reference evidence="2 3" key="1">
    <citation type="journal article" date="2015" name="Int. J. Syst. Evol. Microbiol.">
        <title>Aestuariivita atlantica sp. nov., isolated from deep sea sediment of the Atlantic Ocean.</title>
        <authorList>
            <person name="Li G."/>
            <person name="Lai Q."/>
            <person name="Du Y."/>
            <person name="Liu X."/>
            <person name="Sun F."/>
            <person name="Shao Z."/>
        </authorList>
    </citation>
    <scope>NUCLEOTIDE SEQUENCE [LARGE SCALE GENOMIC DNA]</scope>
    <source>
        <strain evidence="2 3">22II-S11-z3</strain>
    </source>
</reference>
<dbReference type="AlphaFoldDB" id="A0A0L1JPK5"/>
<evidence type="ECO:0000313" key="3">
    <source>
        <dbReference type="Proteomes" id="UP000036938"/>
    </source>
</evidence>
<keyword evidence="1" id="KW-0732">Signal</keyword>
<name>A0A0L1JPK5_9RHOB</name>
<proteinExistence type="predicted"/>
<feature type="signal peptide" evidence="1">
    <location>
        <begin position="1"/>
        <end position="21"/>
    </location>
</feature>
<evidence type="ECO:0000256" key="1">
    <source>
        <dbReference type="SAM" id="SignalP"/>
    </source>
</evidence>
<dbReference type="EMBL" id="AQQZ01000004">
    <property type="protein sequence ID" value="KNG93647.1"/>
    <property type="molecule type" value="Genomic_DNA"/>
</dbReference>
<gene>
    <name evidence="2" type="ORF">ATO11_10610</name>
</gene>
<accession>A0A0L1JPK5</accession>
<dbReference type="Proteomes" id="UP000036938">
    <property type="component" value="Unassembled WGS sequence"/>
</dbReference>
<dbReference type="OrthoDB" id="7874089at2"/>
<protein>
    <submittedName>
        <fullName evidence="2">Uncharacterized protein</fullName>
    </submittedName>
</protein>
<organism evidence="2 3">
    <name type="scientific">Pseudaestuariivita atlantica</name>
    <dbReference type="NCBI Taxonomy" id="1317121"/>
    <lineage>
        <taxon>Bacteria</taxon>
        <taxon>Pseudomonadati</taxon>
        <taxon>Pseudomonadota</taxon>
        <taxon>Alphaproteobacteria</taxon>
        <taxon>Rhodobacterales</taxon>
        <taxon>Paracoccaceae</taxon>
        <taxon>Pseudaestuariivita</taxon>
    </lineage>
</organism>